<feature type="domain" description="Cyclic nucleotide-binding" evidence="1">
    <location>
        <begin position="251"/>
        <end position="395"/>
    </location>
</feature>
<sequence>MNDVNTDKSEHREYDNGDTMQALNLQEEGFSLSVNAVNESLLKRGIAMQRIRRNSSTHSLKAEMDLKSPQNIGLISSKIFDDNEDENLQNIITKHEISQRFNKTKQLSKRNIGARPFSKPIHLERTHTDQGANERIESGDRNAQYDIEQQMLIFCALVTQWTRHQQMLAFRQWQNHNVAMRTNVNILYPVISDLKNEAKRLLCISETARIQQNLISTGSSTPNQTIVYPYTFTLRDLDVLNGWATQCHPKTFHEVNESTLRYLLRFMRFRQYDDGEALFLEGDRGDTFYIVHHGTIAVFVGIIRAGNDRLYAKRESQLSHGTQSVNKQLLRQKSSTVSRGVPYITLGKRVFTYRTGESFGETAMFSLDAVRTASAVAVGHCEVCEIPKEIYCKTLLKYHRHIFERSQKINFLQRVSLFRDWPRERLGPIADILTQRKLNFGDILFTEQKLARLPPNQKPEEGGPRIAPNTTCCYFILSGSVKLTKRYTNSPEINQNRMDIWHSQFRSPIQVQELHATDTIALEILLNWSFNCKSEQGNGMNEGTDYTAVAASATVELYALEEVDAQRLFASPNFLSMMEKVKVQVDQQKQQRKRRYESARQTLDQKQLMQSAEFERLRLVTSASSLYADKLLAVGLPLNTLSPLRPRLPNKFSDFCVDDTVSSMCSARKLPSLANRDLRKLALATNQSSSSMDITKLEENTFITIQDGSHFVTPPYLDRIGLSNSNCGIASKYKDMHSLEDSQKRSILKRTCTRSVMVPGENQNENSIATRHVFAKPTTLSRTLQQRRRNRSNTKFQLPACAQLFSQYDEFEADFGTPREAETKTFKVDWDFKAQDFSLQLQTSTSSTPETILSCRSRSYASNQSQPFRMP</sequence>
<dbReference type="InterPro" id="IPR018488">
    <property type="entry name" value="cNMP-bd_CS"/>
</dbReference>
<accession>F0WJD7</accession>
<dbReference type="PANTHER" id="PTHR23011">
    <property type="entry name" value="CYCLIC NUCLEOTIDE-BINDING DOMAIN CONTAINING PROTEIN"/>
    <property type="match status" value="1"/>
</dbReference>
<evidence type="ECO:0000259" key="1">
    <source>
        <dbReference type="PROSITE" id="PS50042"/>
    </source>
</evidence>
<organism evidence="2">
    <name type="scientific">Albugo laibachii Nc14</name>
    <dbReference type="NCBI Taxonomy" id="890382"/>
    <lineage>
        <taxon>Eukaryota</taxon>
        <taxon>Sar</taxon>
        <taxon>Stramenopiles</taxon>
        <taxon>Oomycota</taxon>
        <taxon>Peronosporomycetes</taxon>
        <taxon>Albuginales</taxon>
        <taxon>Albuginaceae</taxon>
        <taxon>Albugo</taxon>
    </lineage>
</organism>
<proteinExistence type="predicted"/>
<evidence type="ECO:0000313" key="2">
    <source>
        <dbReference type="EMBL" id="CCA21385.1"/>
    </source>
</evidence>
<protein>
    <submittedName>
        <fullName evidence="2">AlNc14C121G6665 protein</fullName>
    </submittedName>
</protein>
<dbReference type="InterPro" id="IPR000595">
    <property type="entry name" value="cNMP-bd_dom"/>
</dbReference>
<name>F0WJD7_9STRA</name>
<dbReference type="PROSITE" id="PS50042">
    <property type="entry name" value="CNMP_BINDING_3"/>
    <property type="match status" value="1"/>
</dbReference>
<dbReference type="PANTHER" id="PTHR23011:SF28">
    <property type="entry name" value="CYCLIC NUCLEOTIDE-BINDING DOMAIN CONTAINING PROTEIN"/>
    <property type="match status" value="1"/>
</dbReference>
<dbReference type="InterPro" id="IPR018490">
    <property type="entry name" value="cNMP-bd_dom_sf"/>
</dbReference>
<dbReference type="InterPro" id="IPR014710">
    <property type="entry name" value="RmlC-like_jellyroll"/>
</dbReference>
<reference evidence="2" key="2">
    <citation type="submission" date="2011-02" db="EMBL/GenBank/DDBJ databases">
        <authorList>
            <person name="MacLean D."/>
        </authorList>
    </citation>
    <scope>NUCLEOTIDE SEQUENCE</scope>
</reference>
<dbReference type="EMBL" id="FR824166">
    <property type="protein sequence ID" value="CCA21385.1"/>
    <property type="molecule type" value="Genomic_DNA"/>
</dbReference>
<dbReference type="AlphaFoldDB" id="F0WJD7"/>
<dbReference type="SMART" id="SM00100">
    <property type="entry name" value="cNMP"/>
    <property type="match status" value="1"/>
</dbReference>
<dbReference type="HOGENOM" id="CLU_329680_0_0_1"/>
<dbReference type="Gene3D" id="2.60.120.10">
    <property type="entry name" value="Jelly Rolls"/>
    <property type="match status" value="2"/>
</dbReference>
<dbReference type="PRINTS" id="PR00103">
    <property type="entry name" value="CAMPKINASE"/>
</dbReference>
<dbReference type="CDD" id="cd00038">
    <property type="entry name" value="CAP_ED"/>
    <property type="match status" value="1"/>
</dbReference>
<reference evidence="2" key="1">
    <citation type="journal article" date="2011" name="PLoS Biol.">
        <title>Gene gain and loss during evolution of obligate parasitism in the white rust pathogen of Arabidopsis thaliana.</title>
        <authorList>
            <person name="Kemen E."/>
            <person name="Gardiner A."/>
            <person name="Schultz-Larsen T."/>
            <person name="Kemen A.C."/>
            <person name="Balmuth A.L."/>
            <person name="Robert-Seilaniantz A."/>
            <person name="Bailey K."/>
            <person name="Holub E."/>
            <person name="Studholme D.J."/>
            <person name="Maclean D."/>
            <person name="Jones J.D."/>
        </authorList>
    </citation>
    <scope>NUCLEOTIDE SEQUENCE</scope>
</reference>
<dbReference type="SUPFAM" id="SSF51206">
    <property type="entry name" value="cAMP-binding domain-like"/>
    <property type="match status" value="2"/>
</dbReference>
<gene>
    <name evidence="2" type="primary">AlNc14C121G6665</name>
    <name evidence="2" type="ORF">ALNC14_075280</name>
</gene>
<dbReference type="PROSITE" id="PS00889">
    <property type="entry name" value="CNMP_BINDING_2"/>
    <property type="match status" value="1"/>
</dbReference>